<reference evidence="3 4" key="1">
    <citation type="submission" date="2022-12" db="EMBL/GenBank/DDBJ databases">
        <title>Chromosome-level genome of Tegillarca granosa.</title>
        <authorList>
            <person name="Kim J."/>
        </authorList>
    </citation>
    <scope>NUCLEOTIDE SEQUENCE [LARGE SCALE GENOMIC DNA]</scope>
    <source>
        <strain evidence="3">Teg-2019</strain>
        <tissue evidence="3">Adductor muscle</tissue>
    </source>
</reference>
<feature type="compositionally biased region" description="Polar residues" evidence="1">
    <location>
        <begin position="67"/>
        <end position="89"/>
    </location>
</feature>
<feature type="compositionally biased region" description="Acidic residues" evidence="1">
    <location>
        <begin position="114"/>
        <end position="132"/>
    </location>
</feature>
<sequence>MLGYQTESYCMLWLGLYDVTLTEMTPDVLYSTVCEKWARTIILVRDFKETAKDIENRLKKKKDNQESNDNQSTNQSNELANGETKGSGQESEEADEDKYVEDEATPSKFLEVFSDTESEEEEDLEEEEEDFSEGINTFINSSKERRKSRSNQQGAIKEDSIGIENRIVGCITFEKKYVRHRDRVVHLTLLTVRKRFRKYGIGRYLLQQVIDPSVVGHYDAVVVHADNAAVDFFQRFGFSDDVVLNSRWSELAEQFTNCTLMCFLPGFSGYSLLNSIKLPGFEVFELEQEFNKWKEKTIEVYQSQVSVVMRMKHEILQLKNVTDKQTTLIDTLIAENDRLKKERYIIEKEFLDYRLSSFKSTFDAISQDNNAGDAEEEINTQELITNLQRQVELMDLAIKKKRLHSLDEEHTPESRRSLTTVDDSKYLSFPSSKVRQQLAEPYDHMKDAAFFYDVTEQFKTGMELDPSVKRQHEVQTISKATLSEAYQEEYKNRNKQLKDPSMVADLYFCGTLEHPERIQDILKYGFAESDFIHGEYGRGLYFSKFPSMAGKFSALGKVMFVEVGLGNVETVTKIDRTRKSPSQGFDSIITPGRLSTKEGGDNSMHQEYVIFDHRQVLPLCLISYSGS</sequence>
<name>A0ABQ9EKX1_TEGGR</name>
<accession>A0ABQ9EKX1</accession>
<protein>
    <recommendedName>
        <fullName evidence="2">N-acetyltransferase domain-containing protein</fullName>
    </recommendedName>
</protein>
<dbReference type="SUPFAM" id="SSF55729">
    <property type="entry name" value="Acyl-CoA N-acyltransferases (Nat)"/>
    <property type="match status" value="1"/>
</dbReference>
<gene>
    <name evidence="3" type="ORF">KUTeg_016458</name>
</gene>
<comment type="caution">
    <text evidence="3">The sequence shown here is derived from an EMBL/GenBank/DDBJ whole genome shotgun (WGS) entry which is preliminary data.</text>
</comment>
<dbReference type="InterPro" id="IPR000182">
    <property type="entry name" value="GNAT_dom"/>
</dbReference>
<dbReference type="SUPFAM" id="SSF56399">
    <property type="entry name" value="ADP-ribosylation"/>
    <property type="match status" value="1"/>
</dbReference>
<feature type="domain" description="N-acetyltransferase" evidence="2">
    <location>
        <begin position="110"/>
        <end position="265"/>
    </location>
</feature>
<evidence type="ECO:0000259" key="2">
    <source>
        <dbReference type="PROSITE" id="PS51186"/>
    </source>
</evidence>
<proteinExistence type="predicted"/>
<dbReference type="Pfam" id="PF00644">
    <property type="entry name" value="PARP"/>
    <property type="match status" value="1"/>
</dbReference>
<dbReference type="Gene3D" id="3.40.630.30">
    <property type="match status" value="1"/>
</dbReference>
<dbReference type="InterPro" id="IPR016181">
    <property type="entry name" value="Acyl_CoA_acyltransferase"/>
</dbReference>
<feature type="compositionally biased region" description="Acidic residues" evidence="1">
    <location>
        <begin position="90"/>
        <end position="104"/>
    </location>
</feature>
<keyword evidence="4" id="KW-1185">Reference proteome</keyword>
<dbReference type="CDD" id="cd04301">
    <property type="entry name" value="NAT_SF"/>
    <property type="match status" value="1"/>
</dbReference>
<feature type="region of interest" description="Disordered" evidence="1">
    <location>
        <begin position="578"/>
        <end position="599"/>
    </location>
</feature>
<dbReference type="Pfam" id="PF13673">
    <property type="entry name" value="Acetyltransf_10"/>
    <property type="match status" value="1"/>
</dbReference>
<evidence type="ECO:0000256" key="1">
    <source>
        <dbReference type="SAM" id="MobiDB-lite"/>
    </source>
</evidence>
<dbReference type="Gene3D" id="3.90.228.10">
    <property type="match status" value="1"/>
</dbReference>
<organism evidence="3 4">
    <name type="scientific">Tegillarca granosa</name>
    <name type="common">Malaysian cockle</name>
    <name type="synonym">Anadara granosa</name>
    <dbReference type="NCBI Taxonomy" id="220873"/>
    <lineage>
        <taxon>Eukaryota</taxon>
        <taxon>Metazoa</taxon>
        <taxon>Spiralia</taxon>
        <taxon>Lophotrochozoa</taxon>
        <taxon>Mollusca</taxon>
        <taxon>Bivalvia</taxon>
        <taxon>Autobranchia</taxon>
        <taxon>Pteriomorphia</taxon>
        <taxon>Arcoida</taxon>
        <taxon>Arcoidea</taxon>
        <taxon>Arcidae</taxon>
        <taxon>Tegillarca</taxon>
    </lineage>
</organism>
<dbReference type="InterPro" id="IPR012317">
    <property type="entry name" value="Poly(ADP-ribose)pol_cat_dom"/>
</dbReference>
<dbReference type="PROSITE" id="PS51186">
    <property type="entry name" value="GNAT"/>
    <property type="match status" value="1"/>
</dbReference>
<evidence type="ECO:0000313" key="4">
    <source>
        <dbReference type="Proteomes" id="UP001217089"/>
    </source>
</evidence>
<dbReference type="Proteomes" id="UP001217089">
    <property type="component" value="Unassembled WGS sequence"/>
</dbReference>
<feature type="region of interest" description="Disordered" evidence="1">
    <location>
        <begin position="58"/>
        <end position="155"/>
    </location>
</feature>
<evidence type="ECO:0000313" key="3">
    <source>
        <dbReference type="EMBL" id="KAJ8305913.1"/>
    </source>
</evidence>
<dbReference type="EMBL" id="JARBDR010000813">
    <property type="protein sequence ID" value="KAJ8305913.1"/>
    <property type="molecule type" value="Genomic_DNA"/>
</dbReference>